<evidence type="ECO:0000256" key="2">
    <source>
        <dbReference type="ARBA" id="ARBA00023008"/>
    </source>
</evidence>
<dbReference type="PROSITE" id="PS51257">
    <property type="entry name" value="PROKAR_LIPOPROTEIN"/>
    <property type="match status" value="1"/>
</dbReference>
<accession>A0A5B8RDK9</accession>
<evidence type="ECO:0000256" key="1">
    <source>
        <dbReference type="ARBA" id="ARBA00010996"/>
    </source>
</evidence>
<evidence type="ECO:0000313" key="4">
    <source>
        <dbReference type="EMBL" id="QEA06686.1"/>
    </source>
</evidence>
<dbReference type="EMBL" id="MN079162">
    <property type="protein sequence ID" value="QEA06686.1"/>
    <property type="molecule type" value="Genomic_DNA"/>
</dbReference>
<dbReference type="InterPro" id="IPR013766">
    <property type="entry name" value="Thioredoxin_domain"/>
</dbReference>
<dbReference type="Gene3D" id="3.40.30.10">
    <property type="entry name" value="Glutaredoxin"/>
    <property type="match status" value="1"/>
</dbReference>
<dbReference type="Pfam" id="PF02630">
    <property type="entry name" value="SCO1-SenC"/>
    <property type="match status" value="1"/>
</dbReference>
<comment type="similarity">
    <text evidence="1">Belongs to the SCO1/2 family.</text>
</comment>
<proteinExistence type="inferred from homology"/>
<feature type="domain" description="Thioredoxin" evidence="3">
    <location>
        <begin position="30"/>
        <end position="195"/>
    </location>
</feature>
<reference evidence="4" key="1">
    <citation type="submission" date="2019-06" db="EMBL/GenBank/DDBJ databases">
        <authorList>
            <person name="Murdoch R.W."/>
            <person name="Fathepure B."/>
        </authorList>
    </citation>
    <scope>NUCLEOTIDE SEQUENCE</scope>
</reference>
<dbReference type="FunFam" id="3.40.30.10:FF:000013">
    <property type="entry name" value="Blast:Protein SCO1 homolog, mitochondrial"/>
    <property type="match status" value="1"/>
</dbReference>
<dbReference type="PANTHER" id="PTHR12151:SF25">
    <property type="entry name" value="LINALOOL DEHYDRATASE_ISOMERASE DOMAIN-CONTAINING PROTEIN"/>
    <property type="match status" value="1"/>
</dbReference>
<evidence type="ECO:0000259" key="3">
    <source>
        <dbReference type="PROSITE" id="PS51352"/>
    </source>
</evidence>
<dbReference type="PANTHER" id="PTHR12151">
    <property type="entry name" value="ELECTRON TRANSPORT PROTIN SCO1/SENC FAMILY MEMBER"/>
    <property type="match status" value="1"/>
</dbReference>
<dbReference type="InterPro" id="IPR003782">
    <property type="entry name" value="SCO1/SenC"/>
</dbReference>
<name>A0A5B8RDK9_9ZZZZ</name>
<gene>
    <name evidence="4" type="ORF">KBTEX_03026</name>
</gene>
<protein>
    <recommendedName>
        <fullName evidence="3">Thioredoxin domain-containing protein</fullName>
    </recommendedName>
</protein>
<dbReference type="AlphaFoldDB" id="A0A5B8RDK9"/>
<keyword evidence="2" id="KW-0186">Copper</keyword>
<dbReference type="InterPro" id="IPR036249">
    <property type="entry name" value="Thioredoxin-like_sf"/>
</dbReference>
<sequence length="195" mass="21544">MREMRTAAVTAMLALVLVACASGDWRTKDISGMMPELAFSLTDENGQSVTAEDYRGKVTLLFFGYTFCPDVCPVTLARLSRILGELDDDARRDVQVLFVSVDPRRDTPERLRAYTSAFGGDFIGLTGTQDQLKALNKRYRVTYGYGEADEDGNYVVSHSGAVFVFNRAGEARLLVRDSDPVEAVLADLRRIIQSG</sequence>
<organism evidence="4">
    <name type="scientific">uncultured organism</name>
    <dbReference type="NCBI Taxonomy" id="155900"/>
    <lineage>
        <taxon>unclassified sequences</taxon>
        <taxon>environmental samples</taxon>
    </lineage>
</organism>
<dbReference type="SUPFAM" id="SSF52833">
    <property type="entry name" value="Thioredoxin-like"/>
    <property type="match status" value="1"/>
</dbReference>
<dbReference type="CDD" id="cd02968">
    <property type="entry name" value="SCO"/>
    <property type="match status" value="1"/>
</dbReference>
<dbReference type="PROSITE" id="PS51352">
    <property type="entry name" value="THIOREDOXIN_2"/>
    <property type="match status" value="1"/>
</dbReference>